<organism evidence="2 3">
    <name type="scientific">Trifolium subterraneum</name>
    <name type="common">Subterranean clover</name>
    <dbReference type="NCBI Taxonomy" id="3900"/>
    <lineage>
        <taxon>Eukaryota</taxon>
        <taxon>Viridiplantae</taxon>
        <taxon>Streptophyta</taxon>
        <taxon>Embryophyta</taxon>
        <taxon>Tracheophyta</taxon>
        <taxon>Spermatophyta</taxon>
        <taxon>Magnoliopsida</taxon>
        <taxon>eudicotyledons</taxon>
        <taxon>Gunneridae</taxon>
        <taxon>Pentapetalae</taxon>
        <taxon>rosids</taxon>
        <taxon>fabids</taxon>
        <taxon>Fabales</taxon>
        <taxon>Fabaceae</taxon>
        <taxon>Papilionoideae</taxon>
        <taxon>50 kb inversion clade</taxon>
        <taxon>NPAAA clade</taxon>
        <taxon>Hologalegina</taxon>
        <taxon>IRL clade</taxon>
        <taxon>Trifolieae</taxon>
        <taxon>Trifolium</taxon>
    </lineage>
</organism>
<dbReference type="Proteomes" id="UP000242715">
    <property type="component" value="Unassembled WGS sequence"/>
</dbReference>
<evidence type="ECO:0000256" key="1">
    <source>
        <dbReference type="SAM" id="MobiDB-lite"/>
    </source>
</evidence>
<feature type="compositionally biased region" description="Low complexity" evidence="1">
    <location>
        <begin position="10"/>
        <end position="54"/>
    </location>
</feature>
<feature type="region of interest" description="Disordered" evidence="1">
    <location>
        <begin position="1"/>
        <end position="58"/>
    </location>
</feature>
<reference evidence="3" key="1">
    <citation type="journal article" date="2017" name="Front. Plant Sci.">
        <title>Climate Clever Clovers: New Paradigm to Reduce the Environmental Footprint of Ruminants by Breeding Low Methanogenic Forages Utilizing Haplotype Variation.</title>
        <authorList>
            <person name="Kaur P."/>
            <person name="Appels R."/>
            <person name="Bayer P.E."/>
            <person name="Keeble-Gagnere G."/>
            <person name="Wang J."/>
            <person name="Hirakawa H."/>
            <person name="Shirasawa K."/>
            <person name="Vercoe P."/>
            <person name="Stefanova K."/>
            <person name="Durmic Z."/>
            <person name="Nichols P."/>
            <person name="Revell C."/>
            <person name="Isobe S.N."/>
            <person name="Edwards D."/>
            <person name="Erskine W."/>
        </authorList>
    </citation>
    <scope>NUCLEOTIDE SEQUENCE [LARGE SCALE GENOMIC DNA]</scope>
    <source>
        <strain evidence="3">cv. Daliak</strain>
    </source>
</reference>
<gene>
    <name evidence="2" type="ORF">TSUD_95030</name>
</gene>
<dbReference type="EMBL" id="DF973206">
    <property type="protein sequence ID" value="GAU19898.1"/>
    <property type="molecule type" value="Genomic_DNA"/>
</dbReference>
<evidence type="ECO:0000313" key="3">
    <source>
        <dbReference type="Proteomes" id="UP000242715"/>
    </source>
</evidence>
<name>A0A2Z6MBU7_TRISU</name>
<keyword evidence="3" id="KW-1185">Reference proteome</keyword>
<dbReference type="OrthoDB" id="1912459at2759"/>
<protein>
    <submittedName>
        <fullName evidence="2">Uncharacterized protein</fullName>
    </submittedName>
</protein>
<evidence type="ECO:0000313" key="2">
    <source>
        <dbReference type="EMBL" id="GAU19898.1"/>
    </source>
</evidence>
<proteinExistence type="predicted"/>
<sequence>MQQPSMMQTSSLSSIQHNQQSNNGQQSTQSMLQQHPQAIRQQQQQQTSIIHQQQTPMTTMKESYLPELSEMYQKIATKLQQCVLLSSHHPSEESFPCLQEIPAITNLSQVVTGHGHTILHLSCQFLHENPCHHPAL</sequence>
<accession>A0A2Z6MBU7</accession>
<dbReference type="AlphaFoldDB" id="A0A2Z6MBU7"/>